<dbReference type="NCBIfam" id="TIGR01400">
    <property type="entry name" value="fliR"/>
    <property type="match status" value="1"/>
</dbReference>
<keyword evidence="8 10" id="KW-0975">Bacterial flagellum</keyword>
<dbReference type="GeneID" id="63147067"/>
<keyword evidence="4 10" id="KW-1003">Cell membrane</keyword>
<dbReference type="Proteomes" id="UP000521358">
    <property type="component" value="Unassembled WGS sequence"/>
</dbReference>
<dbReference type="Proteomes" id="UP000288197">
    <property type="component" value="Unassembled WGS sequence"/>
</dbReference>
<evidence type="ECO:0000256" key="10">
    <source>
        <dbReference type="RuleBase" id="RU362071"/>
    </source>
</evidence>
<comment type="caution">
    <text evidence="11">The sequence shown here is derived from an EMBL/GenBank/DDBJ whole genome shotgun (WGS) entry which is preliminary data.</text>
</comment>
<dbReference type="GO" id="GO:0006605">
    <property type="term" value="P:protein targeting"/>
    <property type="evidence" value="ECO:0007669"/>
    <property type="project" value="UniProtKB-UniRule"/>
</dbReference>
<reference evidence="12 13" key="1">
    <citation type="submission" date="2017-05" db="EMBL/GenBank/DDBJ databases">
        <title>Vagococcus spp. assemblies.</title>
        <authorList>
            <person name="Gulvik C.A."/>
        </authorList>
    </citation>
    <scope>NUCLEOTIDE SEQUENCE [LARGE SCALE GENOMIC DNA]</scope>
    <source>
        <strain evidence="12 13">NCFB 2497</strain>
    </source>
</reference>
<feature type="transmembrane region" description="Helical" evidence="10">
    <location>
        <begin position="70"/>
        <end position="94"/>
    </location>
</feature>
<keyword evidence="5 10" id="KW-0812">Transmembrane</keyword>
<keyword evidence="11" id="KW-0282">Flagellum</keyword>
<dbReference type="InterPro" id="IPR002010">
    <property type="entry name" value="T3SS_IM_R"/>
</dbReference>
<dbReference type="GO" id="GO:0009425">
    <property type="term" value="C:bacterial-type flagellum basal body"/>
    <property type="evidence" value="ECO:0007669"/>
    <property type="project" value="UniProtKB-SubCell"/>
</dbReference>
<dbReference type="OrthoDB" id="9807748at2"/>
<protein>
    <recommendedName>
        <fullName evidence="3 9">Flagellar biosynthetic protein FliR</fullName>
    </recommendedName>
</protein>
<organism evidence="11 14">
    <name type="scientific">Vagococcus fluvialis</name>
    <dbReference type="NCBI Taxonomy" id="2738"/>
    <lineage>
        <taxon>Bacteria</taxon>
        <taxon>Bacillati</taxon>
        <taxon>Bacillota</taxon>
        <taxon>Bacilli</taxon>
        <taxon>Lactobacillales</taxon>
        <taxon>Enterococcaceae</taxon>
        <taxon>Vagococcus</taxon>
    </lineage>
</organism>
<accession>A0A369ASE8</accession>
<feature type="transmembrane region" description="Helical" evidence="10">
    <location>
        <begin position="203"/>
        <end position="224"/>
    </location>
</feature>
<keyword evidence="7 10" id="KW-0472">Membrane</keyword>
<evidence type="ECO:0000256" key="3">
    <source>
        <dbReference type="ARBA" id="ARBA00021717"/>
    </source>
</evidence>
<name>A0A369ASE8_9ENTE</name>
<evidence type="ECO:0000256" key="2">
    <source>
        <dbReference type="ARBA" id="ARBA00009772"/>
    </source>
</evidence>
<evidence type="ECO:0000256" key="8">
    <source>
        <dbReference type="ARBA" id="ARBA00023143"/>
    </source>
</evidence>
<comment type="similarity">
    <text evidence="2 10">Belongs to the FliR/MopE/SpaR family.</text>
</comment>
<keyword evidence="13" id="KW-1185">Reference proteome</keyword>
<dbReference type="GO" id="GO:0044780">
    <property type="term" value="P:bacterial-type flagellum assembly"/>
    <property type="evidence" value="ECO:0007669"/>
    <property type="project" value="UniProtKB-UniRule"/>
</dbReference>
<dbReference type="PANTHER" id="PTHR30065">
    <property type="entry name" value="FLAGELLAR BIOSYNTHETIC PROTEIN FLIR"/>
    <property type="match status" value="1"/>
</dbReference>
<dbReference type="RefSeq" id="WP_114290167.1">
    <property type="nucleotide sequence ID" value="NZ_CP122523.1"/>
</dbReference>
<dbReference type="GO" id="GO:0005886">
    <property type="term" value="C:plasma membrane"/>
    <property type="evidence" value="ECO:0007669"/>
    <property type="project" value="UniProtKB-SubCell"/>
</dbReference>
<comment type="function">
    <text evidence="1 10">Role in flagellar biosynthesis.</text>
</comment>
<evidence type="ECO:0000313" key="11">
    <source>
        <dbReference type="EMBL" id="NKC68294.1"/>
    </source>
</evidence>
<keyword evidence="6 10" id="KW-1133">Transmembrane helix</keyword>
<feature type="transmembrane region" description="Helical" evidence="10">
    <location>
        <begin position="174"/>
        <end position="197"/>
    </location>
</feature>
<evidence type="ECO:0000256" key="4">
    <source>
        <dbReference type="ARBA" id="ARBA00022475"/>
    </source>
</evidence>
<dbReference type="PRINTS" id="PR00953">
    <property type="entry name" value="TYPE3IMRPROT"/>
</dbReference>
<proteinExistence type="inferred from homology"/>
<evidence type="ECO:0000313" key="12">
    <source>
        <dbReference type="EMBL" id="RSU00771.1"/>
    </source>
</evidence>
<dbReference type="Pfam" id="PF01311">
    <property type="entry name" value="Bac_export_1"/>
    <property type="match status" value="1"/>
</dbReference>
<reference evidence="11 14" key="2">
    <citation type="submission" date="2020-03" db="EMBL/GenBank/DDBJ databases">
        <title>Bacterial samples isolated from urine from healthy bovine heifers (Gyr breed).</title>
        <authorList>
            <person name="Giannattasio-Ferraz S."/>
            <person name="Maskeri L."/>
            <person name="Penido A."/>
            <person name="Barbosa-Stancioli E.F."/>
            <person name="Putonti C."/>
        </authorList>
    </citation>
    <scope>NUCLEOTIDE SEQUENCE [LARGE SCALE GENOMIC DNA]</scope>
    <source>
        <strain evidence="11 14">UFMG-H7</strain>
    </source>
</reference>
<sequence>MNDILATFFLVFCRISSFMVISPGFSLKQAPNLLKGLLSLSFSVTVLSSLQKIVVFQNLFIFSLQSFKEILVGMALGFIVQLVFSAIEMAGQIIDFQVGFSMGSVYDPGVGIQGSNYGRLYYWLALAVFFFTDMHHLVIDNLIQSFSIIPITEMSMHGNTVEGMMILFVEVFKISILLAAPVVLVALVTDCVLGIISRSVPQINVLMLGMPMKILISFFFVLLFMPNLIESIQKVLPDISRYLNEFMESLVR</sequence>
<evidence type="ECO:0000256" key="7">
    <source>
        <dbReference type="ARBA" id="ARBA00023136"/>
    </source>
</evidence>
<dbReference type="PANTHER" id="PTHR30065:SF1">
    <property type="entry name" value="SURFACE PRESENTATION OF ANTIGENS PROTEIN SPAR"/>
    <property type="match status" value="1"/>
</dbReference>
<evidence type="ECO:0000256" key="6">
    <source>
        <dbReference type="ARBA" id="ARBA00022989"/>
    </source>
</evidence>
<dbReference type="EMBL" id="JAAVMB010000010">
    <property type="protein sequence ID" value="NKC68294.1"/>
    <property type="molecule type" value="Genomic_DNA"/>
</dbReference>
<evidence type="ECO:0000313" key="13">
    <source>
        <dbReference type="Proteomes" id="UP000288197"/>
    </source>
</evidence>
<comment type="subcellular location">
    <subcellularLocation>
        <location evidence="10">Cell membrane</location>
        <topology evidence="10">Multi-pass membrane protein</topology>
    </subcellularLocation>
    <subcellularLocation>
        <location evidence="10">Bacterial flagellum basal body</location>
    </subcellularLocation>
</comment>
<evidence type="ECO:0000256" key="1">
    <source>
        <dbReference type="ARBA" id="ARBA00002578"/>
    </source>
</evidence>
<keyword evidence="11" id="KW-0969">Cilium</keyword>
<keyword evidence="11" id="KW-0966">Cell projection</keyword>
<evidence type="ECO:0000256" key="9">
    <source>
        <dbReference type="NCBIfam" id="TIGR01400"/>
    </source>
</evidence>
<feature type="transmembrane region" description="Helical" evidence="10">
    <location>
        <begin position="120"/>
        <end position="139"/>
    </location>
</feature>
<evidence type="ECO:0000313" key="14">
    <source>
        <dbReference type="Proteomes" id="UP000521358"/>
    </source>
</evidence>
<dbReference type="AlphaFoldDB" id="A0A369ASE8"/>
<dbReference type="EMBL" id="NGJX01000011">
    <property type="protein sequence ID" value="RSU00771.1"/>
    <property type="molecule type" value="Genomic_DNA"/>
</dbReference>
<feature type="transmembrane region" description="Helical" evidence="10">
    <location>
        <begin position="33"/>
        <end position="50"/>
    </location>
</feature>
<dbReference type="InterPro" id="IPR006303">
    <property type="entry name" value="FliR"/>
</dbReference>
<evidence type="ECO:0000256" key="5">
    <source>
        <dbReference type="ARBA" id="ARBA00022692"/>
    </source>
</evidence>
<gene>
    <name evidence="11" type="primary">fliR</name>
    <name evidence="12" type="ORF">CBF32_10365</name>
    <name evidence="11" type="ORF">HED35_09350</name>
</gene>